<keyword evidence="3 10" id="KW-0328">Glycosyltransferase</keyword>
<comment type="similarity">
    <text evidence="2 10">Belongs to the glycosyltransferase 31 family.</text>
</comment>
<feature type="transmembrane region" description="Helical" evidence="10">
    <location>
        <begin position="6"/>
        <end position="30"/>
    </location>
</feature>
<dbReference type="Gene3D" id="3.90.550.50">
    <property type="match status" value="1"/>
</dbReference>
<protein>
    <recommendedName>
        <fullName evidence="10">Hexosyltransferase</fullName>
        <ecNumber evidence="10">2.4.1.-</ecNumber>
    </recommendedName>
</protein>
<name>A0A0B1T384_OESDE</name>
<evidence type="ECO:0000256" key="4">
    <source>
        <dbReference type="ARBA" id="ARBA00022679"/>
    </source>
</evidence>
<accession>A0A0B1T384</accession>
<dbReference type="EMBL" id="KN551626">
    <property type="protein sequence ID" value="KHJ92028.1"/>
    <property type="molecule type" value="Genomic_DNA"/>
</dbReference>
<evidence type="ECO:0000256" key="10">
    <source>
        <dbReference type="RuleBase" id="RU363063"/>
    </source>
</evidence>
<evidence type="ECO:0000256" key="6">
    <source>
        <dbReference type="ARBA" id="ARBA00022968"/>
    </source>
</evidence>
<evidence type="ECO:0000313" key="12">
    <source>
        <dbReference type="Proteomes" id="UP000053660"/>
    </source>
</evidence>
<reference evidence="11 12" key="1">
    <citation type="submission" date="2014-03" db="EMBL/GenBank/DDBJ databases">
        <title>Draft genome of the hookworm Oesophagostomum dentatum.</title>
        <authorList>
            <person name="Mitreva M."/>
        </authorList>
    </citation>
    <scope>NUCLEOTIDE SEQUENCE [LARGE SCALE GENOMIC DNA]</scope>
    <source>
        <strain evidence="11 12">OD-Hann</strain>
    </source>
</reference>
<dbReference type="GO" id="GO:0000139">
    <property type="term" value="C:Golgi membrane"/>
    <property type="evidence" value="ECO:0007669"/>
    <property type="project" value="UniProtKB-SubCell"/>
</dbReference>
<dbReference type="OrthoDB" id="6355886at2759"/>
<dbReference type="Proteomes" id="UP000053660">
    <property type="component" value="Unassembled WGS sequence"/>
</dbReference>
<gene>
    <name evidence="11" type="ORF">OESDEN_08092</name>
</gene>
<dbReference type="AlphaFoldDB" id="A0A0B1T384"/>
<evidence type="ECO:0000256" key="7">
    <source>
        <dbReference type="ARBA" id="ARBA00022989"/>
    </source>
</evidence>
<keyword evidence="9 10" id="KW-0472">Membrane</keyword>
<proteinExistence type="inferred from homology"/>
<sequence length="261" mass="29868">MYTGSIWATLTKPGIAQIYLLILISVLFYLELRMMPLKCFVEIRARQQRLTYSPKFLLAPEQDFCKNYSYLLVYQTKMSDRGKREFFRETLGSYAEQYNFTTIFPVGISLNATLNERVLGEHRIYGDILQADFLDTYRNLTLKTYSYTHYISKNCSSVRAVLKVDDDIVFNVPRMFNYLSEVDLSSNTLHCRTLDDVFSTGIVAREAGVTFRNLTVNTDTSDYGSFLNGTAMAQYVEKTSDIIPLLKLIDNNSTSPIPSLG</sequence>
<dbReference type="GO" id="GO:0006493">
    <property type="term" value="P:protein O-linked glycosylation"/>
    <property type="evidence" value="ECO:0007669"/>
    <property type="project" value="TreeGrafter"/>
</dbReference>
<dbReference type="EC" id="2.4.1.-" evidence="10"/>
<evidence type="ECO:0000256" key="5">
    <source>
        <dbReference type="ARBA" id="ARBA00022692"/>
    </source>
</evidence>
<evidence type="ECO:0000256" key="1">
    <source>
        <dbReference type="ARBA" id="ARBA00004323"/>
    </source>
</evidence>
<organism evidence="11 12">
    <name type="scientific">Oesophagostomum dentatum</name>
    <name type="common">Nodular worm</name>
    <dbReference type="NCBI Taxonomy" id="61180"/>
    <lineage>
        <taxon>Eukaryota</taxon>
        <taxon>Metazoa</taxon>
        <taxon>Ecdysozoa</taxon>
        <taxon>Nematoda</taxon>
        <taxon>Chromadorea</taxon>
        <taxon>Rhabditida</taxon>
        <taxon>Rhabditina</taxon>
        <taxon>Rhabditomorpha</taxon>
        <taxon>Strongyloidea</taxon>
        <taxon>Strongylidae</taxon>
        <taxon>Oesophagostomum</taxon>
    </lineage>
</organism>
<evidence type="ECO:0000313" key="11">
    <source>
        <dbReference type="EMBL" id="KHJ92028.1"/>
    </source>
</evidence>
<evidence type="ECO:0000256" key="3">
    <source>
        <dbReference type="ARBA" id="ARBA00022676"/>
    </source>
</evidence>
<keyword evidence="12" id="KW-1185">Reference proteome</keyword>
<dbReference type="GO" id="GO:0016758">
    <property type="term" value="F:hexosyltransferase activity"/>
    <property type="evidence" value="ECO:0007669"/>
    <property type="project" value="InterPro"/>
</dbReference>
<keyword evidence="6 10" id="KW-0735">Signal-anchor</keyword>
<evidence type="ECO:0000256" key="8">
    <source>
        <dbReference type="ARBA" id="ARBA00023034"/>
    </source>
</evidence>
<dbReference type="PANTHER" id="PTHR11214">
    <property type="entry name" value="BETA-1,3-N-ACETYLGLUCOSAMINYLTRANSFERASE"/>
    <property type="match status" value="1"/>
</dbReference>
<keyword evidence="4 11" id="KW-0808">Transferase</keyword>
<keyword evidence="5 10" id="KW-0812">Transmembrane</keyword>
<dbReference type="Pfam" id="PF01762">
    <property type="entry name" value="Galactosyl_T"/>
    <property type="match status" value="1"/>
</dbReference>
<dbReference type="PANTHER" id="PTHR11214:SF3">
    <property type="entry name" value="BETA-1,3-GALACTOSYLTRANSFERASE 6"/>
    <property type="match status" value="1"/>
</dbReference>
<dbReference type="InterPro" id="IPR002659">
    <property type="entry name" value="Glyco_trans_31"/>
</dbReference>
<comment type="subcellular location">
    <subcellularLocation>
        <location evidence="1 10">Golgi apparatus membrane</location>
        <topology evidence="1 10">Single-pass type II membrane protein</topology>
    </subcellularLocation>
</comment>
<evidence type="ECO:0000256" key="2">
    <source>
        <dbReference type="ARBA" id="ARBA00008661"/>
    </source>
</evidence>
<keyword evidence="7 10" id="KW-1133">Transmembrane helix</keyword>
<keyword evidence="8 10" id="KW-0333">Golgi apparatus</keyword>
<evidence type="ECO:0000256" key="9">
    <source>
        <dbReference type="ARBA" id="ARBA00023136"/>
    </source>
</evidence>